<dbReference type="AlphaFoldDB" id="A0A2P2PF49"/>
<name>A0A2P2PF49_RHIMU</name>
<reference evidence="1" key="1">
    <citation type="submission" date="2018-02" db="EMBL/GenBank/DDBJ databases">
        <title>Rhizophora mucronata_Transcriptome.</title>
        <authorList>
            <person name="Meera S.P."/>
            <person name="Sreeshan A."/>
            <person name="Augustine A."/>
        </authorList>
    </citation>
    <scope>NUCLEOTIDE SEQUENCE</scope>
    <source>
        <tissue evidence="1">Leaf</tissue>
    </source>
</reference>
<sequence>MPRVQNEHICISPLEGSPVQFVQPYGHSNLFWSSSRRVALVH</sequence>
<organism evidence="1">
    <name type="scientific">Rhizophora mucronata</name>
    <name type="common">Asiatic mangrove</name>
    <dbReference type="NCBI Taxonomy" id="61149"/>
    <lineage>
        <taxon>Eukaryota</taxon>
        <taxon>Viridiplantae</taxon>
        <taxon>Streptophyta</taxon>
        <taxon>Embryophyta</taxon>
        <taxon>Tracheophyta</taxon>
        <taxon>Spermatophyta</taxon>
        <taxon>Magnoliopsida</taxon>
        <taxon>eudicotyledons</taxon>
        <taxon>Gunneridae</taxon>
        <taxon>Pentapetalae</taxon>
        <taxon>rosids</taxon>
        <taxon>fabids</taxon>
        <taxon>Malpighiales</taxon>
        <taxon>Rhizophoraceae</taxon>
        <taxon>Rhizophora</taxon>
    </lineage>
</organism>
<dbReference type="EMBL" id="GGEC01072879">
    <property type="protein sequence ID" value="MBX53363.1"/>
    <property type="molecule type" value="Transcribed_RNA"/>
</dbReference>
<accession>A0A2P2PF49</accession>
<protein>
    <submittedName>
        <fullName evidence="1">Uncharacterized protein</fullName>
    </submittedName>
</protein>
<evidence type="ECO:0000313" key="1">
    <source>
        <dbReference type="EMBL" id="MBX53363.1"/>
    </source>
</evidence>
<proteinExistence type="predicted"/>